<dbReference type="Proteomes" id="UP001501591">
    <property type="component" value="Unassembled WGS sequence"/>
</dbReference>
<dbReference type="RefSeq" id="WP_344817870.1">
    <property type="nucleotide sequence ID" value="NZ_BAABCP010000001.1"/>
</dbReference>
<keyword evidence="3" id="KW-1185">Reference proteome</keyword>
<keyword evidence="1" id="KW-0472">Membrane</keyword>
<evidence type="ECO:0000313" key="2">
    <source>
        <dbReference type="EMBL" id="GAA3928744.1"/>
    </source>
</evidence>
<sequence>MISRAAWALAALLSLTLLVYESVTYGWAMGATVVVFLLLPDIALIGGFDPVRPGRLRVSHIPLYNALHRPWAGLALLLLGALVTLPAIGGVEGGKLIAAAGLAWIAHIAVDRAVGYGLRDAEGAVRGSHGPTPCRA</sequence>
<protein>
    <recommendedName>
        <fullName evidence="4">DUF4260 family protein</fullName>
    </recommendedName>
</protein>
<accession>A0ABP7MU42</accession>
<keyword evidence="1" id="KW-0812">Transmembrane</keyword>
<name>A0ABP7MU42_9MICO</name>
<dbReference type="InterPro" id="IPR025356">
    <property type="entry name" value="DUF4260"/>
</dbReference>
<reference evidence="3" key="1">
    <citation type="journal article" date="2019" name="Int. J. Syst. Evol. Microbiol.">
        <title>The Global Catalogue of Microorganisms (GCM) 10K type strain sequencing project: providing services to taxonomists for standard genome sequencing and annotation.</title>
        <authorList>
            <consortium name="The Broad Institute Genomics Platform"/>
            <consortium name="The Broad Institute Genome Sequencing Center for Infectious Disease"/>
            <person name="Wu L."/>
            <person name="Ma J."/>
        </authorList>
    </citation>
    <scope>NUCLEOTIDE SEQUENCE [LARGE SCALE GENOMIC DNA]</scope>
    <source>
        <strain evidence="3">JCM 17024</strain>
    </source>
</reference>
<evidence type="ECO:0000256" key="1">
    <source>
        <dbReference type="SAM" id="Phobius"/>
    </source>
</evidence>
<dbReference type="Pfam" id="PF14079">
    <property type="entry name" value="DUF4260"/>
    <property type="match status" value="1"/>
</dbReference>
<proteinExistence type="predicted"/>
<feature type="transmembrane region" description="Helical" evidence="1">
    <location>
        <begin position="71"/>
        <end position="91"/>
    </location>
</feature>
<keyword evidence="1" id="KW-1133">Transmembrane helix</keyword>
<evidence type="ECO:0008006" key="4">
    <source>
        <dbReference type="Google" id="ProtNLM"/>
    </source>
</evidence>
<evidence type="ECO:0000313" key="3">
    <source>
        <dbReference type="Proteomes" id="UP001501591"/>
    </source>
</evidence>
<gene>
    <name evidence="2" type="ORF">GCM10022383_04510</name>
</gene>
<dbReference type="EMBL" id="BAABCP010000001">
    <property type="protein sequence ID" value="GAA3928744.1"/>
    <property type="molecule type" value="Genomic_DNA"/>
</dbReference>
<organism evidence="2 3">
    <name type="scientific">Microbacterium soli</name>
    <dbReference type="NCBI Taxonomy" id="446075"/>
    <lineage>
        <taxon>Bacteria</taxon>
        <taxon>Bacillati</taxon>
        <taxon>Actinomycetota</taxon>
        <taxon>Actinomycetes</taxon>
        <taxon>Micrococcales</taxon>
        <taxon>Microbacteriaceae</taxon>
        <taxon>Microbacterium</taxon>
    </lineage>
</organism>
<comment type="caution">
    <text evidence="2">The sequence shown here is derived from an EMBL/GenBank/DDBJ whole genome shotgun (WGS) entry which is preliminary data.</text>
</comment>